<evidence type="ECO:0000313" key="1">
    <source>
        <dbReference type="EMBL" id="KAK4300294.1"/>
    </source>
</evidence>
<accession>A0AAE1P1B0</accession>
<dbReference type="Proteomes" id="UP001292094">
    <property type="component" value="Unassembled WGS sequence"/>
</dbReference>
<dbReference type="EMBL" id="JAWZYT010003084">
    <property type="protein sequence ID" value="KAK4300294.1"/>
    <property type="molecule type" value="Genomic_DNA"/>
</dbReference>
<evidence type="ECO:0000313" key="2">
    <source>
        <dbReference type="Proteomes" id="UP001292094"/>
    </source>
</evidence>
<keyword evidence="2" id="KW-1185">Reference proteome</keyword>
<organism evidence="1 2">
    <name type="scientific">Petrolisthes manimaculis</name>
    <dbReference type="NCBI Taxonomy" id="1843537"/>
    <lineage>
        <taxon>Eukaryota</taxon>
        <taxon>Metazoa</taxon>
        <taxon>Ecdysozoa</taxon>
        <taxon>Arthropoda</taxon>
        <taxon>Crustacea</taxon>
        <taxon>Multicrustacea</taxon>
        <taxon>Malacostraca</taxon>
        <taxon>Eumalacostraca</taxon>
        <taxon>Eucarida</taxon>
        <taxon>Decapoda</taxon>
        <taxon>Pleocyemata</taxon>
        <taxon>Anomura</taxon>
        <taxon>Galatheoidea</taxon>
        <taxon>Porcellanidae</taxon>
        <taxon>Petrolisthes</taxon>
    </lineage>
</organism>
<comment type="caution">
    <text evidence="1">The sequence shown here is derived from an EMBL/GenBank/DDBJ whole genome shotgun (WGS) entry which is preliminary data.</text>
</comment>
<reference evidence="1" key="1">
    <citation type="submission" date="2023-11" db="EMBL/GenBank/DDBJ databases">
        <title>Genome assemblies of two species of porcelain crab, Petrolisthes cinctipes and Petrolisthes manimaculis (Anomura: Porcellanidae).</title>
        <authorList>
            <person name="Angst P."/>
        </authorList>
    </citation>
    <scope>NUCLEOTIDE SEQUENCE</scope>
    <source>
        <strain evidence="1">PB745_02</strain>
        <tissue evidence="1">Gill</tissue>
    </source>
</reference>
<gene>
    <name evidence="1" type="ORF">Pmani_027501</name>
</gene>
<proteinExistence type="predicted"/>
<name>A0AAE1P1B0_9EUCA</name>
<dbReference type="AlphaFoldDB" id="A0AAE1P1B0"/>
<protein>
    <submittedName>
        <fullName evidence="1">Uncharacterized protein</fullName>
    </submittedName>
</protein>
<sequence length="83" mass="9063">MHIPHHSLFWHVTALHPDPTIPPHAPLHAPLPSLTPCVMAASSQDSAGKMFNPTVNIDLFNLQPCVSGPNVRGVVRASRLKTW</sequence>